<dbReference type="AlphaFoldDB" id="A0A060SYF8"/>
<proteinExistence type="inferred from homology"/>
<dbReference type="InterPro" id="IPR036291">
    <property type="entry name" value="NAD(P)-bd_dom_sf"/>
</dbReference>
<dbReference type="CDD" id="cd05352">
    <property type="entry name" value="MDH-like_SDR_c"/>
    <property type="match status" value="1"/>
</dbReference>
<dbReference type="PRINTS" id="PR00080">
    <property type="entry name" value="SDRFAMILY"/>
</dbReference>
<dbReference type="FunFam" id="3.40.50.720:FF:000090">
    <property type="entry name" value="NADP-dependent mannitol dehydrogenase"/>
    <property type="match status" value="1"/>
</dbReference>
<evidence type="ECO:0000256" key="3">
    <source>
        <dbReference type="ARBA" id="ARBA00023002"/>
    </source>
</evidence>
<sequence>MSGVENKTLTTGLGPLPQPFPKVEGTVLDFFKLKGKVAAISGSSTGIGASVAEAYCQAGADVAIWYNSHSSEEKAEALSKKYNVKCKAYKVQVTDSDSVEKAIEQIVKDFGKLDIFVANAGVPWTAGPLIDPDNHDEWNKVINLDLNGAYYCAKFVGRQFKKQGNGSLIFTASMSGHIVNYPQMQACYNAAKAGILHLSRSLAVEWAGFARVNTVSPGYIATEISDFIPEETKKKWWSIIPQGREGLPEELVGAYLYLASNASTYTTGSDIRVDGGYACP</sequence>
<dbReference type="PANTHER" id="PTHR43008">
    <property type="entry name" value="BENZIL REDUCTASE"/>
    <property type="match status" value="1"/>
</dbReference>
<dbReference type="PhylomeDB" id="A0A060SYF8"/>
<dbReference type="Pfam" id="PF13561">
    <property type="entry name" value="adh_short_C2"/>
    <property type="match status" value="1"/>
</dbReference>
<gene>
    <name evidence="4" type="ORF">GNLVRS02_ARAD1C00858g</name>
</gene>
<name>A0A060SYF8_BLAAD</name>
<keyword evidence="2" id="KW-0521">NADP</keyword>
<organism evidence="4">
    <name type="scientific">Blastobotrys adeninivorans</name>
    <name type="common">Yeast</name>
    <name type="synonym">Arxula adeninivorans</name>
    <dbReference type="NCBI Taxonomy" id="409370"/>
    <lineage>
        <taxon>Eukaryota</taxon>
        <taxon>Fungi</taxon>
        <taxon>Dikarya</taxon>
        <taxon>Ascomycota</taxon>
        <taxon>Saccharomycotina</taxon>
        <taxon>Dipodascomycetes</taxon>
        <taxon>Dipodascales</taxon>
        <taxon>Trichomonascaceae</taxon>
        <taxon>Blastobotrys</taxon>
    </lineage>
</organism>
<dbReference type="GO" id="GO:0005975">
    <property type="term" value="P:carbohydrate metabolic process"/>
    <property type="evidence" value="ECO:0007669"/>
    <property type="project" value="UniProtKB-ARBA"/>
</dbReference>
<evidence type="ECO:0000256" key="2">
    <source>
        <dbReference type="ARBA" id="ARBA00022857"/>
    </source>
</evidence>
<dbReference type="PANTHER" id="PTHR43008:SF13">
    <property type="entry name" value="L-XYLULOSE REDUCTASE-RELATED"/>
    <property type="match status" value="1"/>
</dbReference>
<dbReference type="GO" id="GO:0050664">
    <property type="term" value="F:oxidoreductase activity, acting on NAD(P)H, oxygen as acceptor"/>
    <property type="evidence" value="ECO:0007669"/>
    <property type="project" value="TreeGrafter"/>
</dbReference>
<dbReference type="InterPro" id="IPR020904">
    <property type="entry name" value="Sc_DH/Rdtase_CS"/>
</dbReference>
<protein>
    <submittedName>
        <fullName evidence="4">ARAD1C00858p</fullName>
    </submittedName>
</protein>
<keyword evidence="3" id="KW-0560">Oxidoreductase</keyword>
<dbReference type="GO" id="GO:0050085">
    <property type="term" value="F:mannitol 2-dehydrogenase (NADP+) activity"/>
    <property type="evidence" value="ECO:0007669"/>
    <property type="project" value="UniProtKB-ARBA"/>
</dbReference>
<comment type="similarity">
    <text evidence="1">Belongs to the short-chain dehydrogenases/reductases (SDR) family.</text>
</comment>
<dbReference type="InterPro" id="IPR002347">
    <property type="entry name" value="SDR_fam"/>
</dbReference>
<accession>A0A060SYF8</accession>
<dbReference type="Gene3D" id="3.40.50.720">
    <property type="entry name" value="NAD(P)-binding Rossmann-like Domain"/>
    <property type="match status" value="1"/>
</dbReference>
<dbReference type="PROSITE" id="PS00061">
    <property type="entry name" value="ADH_SHORT"/>
    <property type="match status" value="1"/>
</dbReference>
<reference evidence="4" key="2">
    <citation type="submission" date="2014-06" db="EMBL/GenBank/DDBJ databases">
        <title>The complete genome of Blastobotrys (Arxula) adeninivorans LS3 - a yeast of biotechnological interest.</title>
        <authorList>
            <person name="Kunze G."/>
            <person name="Gaillardin C."/>
            <person name="Czernicka M."/>
            <person name="Durrens P."/>
            <person name="Martin T."/>
            <person name="Boer E."/>
            <person name="Gabaldon T."/>
            <person name="Cruz J."/>
            <person name="Talla E."/>
            <person name="Marck C."/>
            <person name="Goffeau A."/>
            <person name="Barbe V."/>
            <person name="Baret P."/>
            <person name="Baronian K."/>
            <person name="Beier S."/>
            <person name="Bleykasten C."/>
            <person name="Bode R."/>
            <person name="Casaregola S."/>
            <person name="Despons L."/>
            <person name="Fairhead C."/>
            <person name="Giersberg M."/>
            <person name="Gierski P."/>
            <person name="Hahnel U."/>
            <person name="Hartmann A."/>
            <person name="Jankowska D."/>
            <person name="Jubin C."/>
            <person name="Jung P."/>
            <person name="Lafontaine I."/>
            <person name="Leh-Louis V."/>
            <person name="Lemaire M."/>
            <person name="Marcet-Houben M."/>
            <person name="Mascher M."/>
            <person name="Morel G."/>
            <person name="Richard G.-F."/>
            <person name="Riechen J."/>
            <person name="Sacerdot C."/>
            <person name="Sarkar A."/>
            <person name="Savel G."/>
            <person name="Schacherer J."/>
            <person name="Sherman D."/>
            <person name="Straub M.-L."/>
            <person name="Stein N."/>
            <person name="Thierry A."/>
            <person name="Trautwein-Schult A."/>
            <person name="Westhof E."/>
            <person name="Worch S."/>
            <person name="Dujon B."/>
            <person name="Souciet J.-L."/>
            <person name="Wincker P."/>
            <person name="Scholz U."/>
            <person name="Neuveglise N."/>
        </authorList>
    </citation>
    <scope>NUCLEOTIDE SEQUENCE</scope>
    <source>
        <strain evidence="4">LS3</strain>
    </source>
</reference>
<evidence type="ECO:0000313" key="4">
    <source>
        <dbReference type="EMBL" id="CDP33930.1"/>
    </source>
</evidence>
<reference evidence="4" key="1">
    <citation type="submission" date="2014-02" db="EMBL/GenBank/DDBJ databases">
        <authorList>
            <person name="Genoscope - CEA"/>
        </authorList>
    </citation>
    <scope>NUCLEOTIDE SEQUENCE</scope>
    <source>
        <strain evidence="4">LS3</strain>
    </source>
</reference>
<dbReference type="PRINTS" id="PR00081">
    <property type="entry name" value="GDHRDH"/>
</dbReference>
<dbReference type="EMBL" id="HG937693">
    <property type="protein sequence ID" value="CDP33930.1"/>
    <property type="molecule type" value="Genomic_DNA"/>
</dbReference>
<evidence type="ECO:0000256" key="1">
    <source>
        <dbReference type="ARBA" id="ARBA00006484"/>
    </source>
</evidence>
<dbReference type="SUPFAM" id="SSF51735">
    <property type="entry name" value="NAD(P)-binding Rossmann-fold domains"/>
    <property type="match status" value="1"/>
</dbReference>
<dbReference type="GO" id="GO:0044281">
    <property type="term" value="P:small molecule metabolic process"/>
    <property type="evidence" value="ECO:0007669"/>
    <property type="project" value="UniProtKB-ARBA"/>
</dbReference>